<dbReference type="GO" id="GO:0019888">
    <property type="term" value="F:protein phosphatase regulator activity"/>
    <property type="evidence" value="ECO:0007669"/>
    <property type="project" value="InterPro"/>
</dbReference>
<dbReference type="OrthoDB" id="7864400at2759"/>
<reference evidence="2" key="1">
    <citation type="submission" date="2016-10" db="EMBL/GenBank/DDBJ databases">
        <authorList>
            <person name="Benchimol M."/>
            <person name="Almeida L.G."/>
            <person name="Vasconcelos A.T."/>
            <person name="Perreira-Neves A."/>
            <person name="Rosa I.A."/>
            <person name="Tasca T."/>
            <person name="Bogo M.R."/>
            <person name="de Souza W."/>
        </authorList>
    </citation>
    <scope>NUCLEOTIDE SEQUENCE [LARGE SCALE GENOMIC DNA]</scope>
    <source>
        <strain evidence="2">K</strain>
    </source>
</reference>
<evidence type="ECO:0000256" key="1">
    <source>
        <dbReference type="SAM" id="MobiDB-lite"/>
    </source>
</evidence>
<dbReference type="InterPro" id="IPR011989">
    <property type="entry name" value="ARM-like"/>
</dbReference>
<dbReference type="Gene3D" id="1.25.10.10">
    <property type="entry name" value="Leucine-rich Repeat Variant"/>
    <property type="match status" value="1"/>
</dbReference>
<keyword evidence="3" id="KW-1185">Reference proteome</keyword>
<dbReference type="GO" id="GO:0000159">
    <property type="term" value="C:protein phosphatase type 2A complex"/>
    <property type="evidence" value="ECO:0007669"/>
    <property type="project" value="InterPro"/>
</dbReference>
<protein>
    <submittedName>
        <fullName evidence="2">Phosphoprotein phosphatase</fullName>
    </submittedName>
</protein>
<name>A0A1J4J252_9EUKA</name>
<gene>
    <name evidence="2" type="ORF">TRFO_40289</name>
</gene>
<dbReference type="VEuPathDB" id="TrichDB:TRFO_40289"/>
<accession>A0A1J4J252</accession>
<dbReference type="PANTHER" id="PTHR10257">
    <property type="entry name" value="SERINE/THREONINE PROTEIN PHOSPHATASE 2A PP2A REGULATORY SUBUNIT B"/>
    <property type="match status" value="1"/>
</dbReference>
<dbReference type="InterPro" id="IPR016024">
    <property type="entry name" value="ARM-type_fold"/>
</dbReference>
<dbReference type="GeneID" id="94847821"/>
<dbReference type="InterPro" id="IPR002554">
    <property type="entry name" value="PP2A_B56"/>
</dbReference>
<sequence>MEEKCTKKMRSGVSKRTNAKPHGRRVATQASKGNQKVVKRAVPKSEMNLNVDKTFNFSTLTGLPCEHEVNIKFSKPFQETPAKDHLKLFLEKCEQCSLICDFSSNLRDQKSKTAKTHLLKHLAAGFTLPHLVRTINQDAMKSFYKMLSINLFRPIPKVTRFTIIETNDCLYDYAWPHLSLLYDCLKQSFNCKFSQNISSEFIYHLIGNAASPDERERIAVRDILHSMYTKFMNLRTVVREKIADQFGNGVCSAELLEFFVSVVSGFNSPLIPEHVTFFTNSVLPLHTLQDFPVFATQVKQLIIRYISKSGFLLDPTIDYLLKHWPKCHRAKQGLFLKEIEELFVAYEIHITGNMASRVFRLVGEMSNNMNTDVAETAVDILTNPNIAFTLKTHAHVVFPLVVEPVYRSAQKHWDDCIRTNAIVTLQTLSEIDKAVFSKVNESLKLAKTQKTAEIGARKINWTKIADAAKANDRNIKSIDFDGLK</sequence>
<dbReference type="PANTHER" id="PTHR10257:SF3">
    <property type="entry name" value="SERINE_THREONINE-PROTEIN PHOSPHATASE 2A 56 KDA REGULATORY SUBUNIT GAMMA ISOFORM"/>
    <property type="match status" value="1"/>
</dbReference>
<dbReference type="SUPFAM" id="SSF48371">
    <property type="entry name" value="ARM repeat"/>
    <property type="match status" value="1"/>
</dbReference>
<evidence type="ECO:0000313" key="2">
    <source>
        <dbReference type="EMBL" id="OHS93450.1"/>
    </source>
</evidence>
<dbReference type="Pfam" id="PF01603">
    <property type="entry name" value="B56"/>
    <property type="match status" value="1"/>
</dbReference>
<organism evidence="2 3">
    <name type="scientific">Tritrichomonas foetus</name>
    <dbReference type="NCBI Taxonomy" id="1144522"/>
    <lineage>
        <taxon>Eukaryota</taxon>
        <taxon>Metamonada</taxon>
        <taxon>Parabasalia</taxon>
        <taxon>Tritrichomonadida</taxon>
        <taxon>Tritrichomonadidae</taxon>
        <taxon>Tritrichomonas</taxon>
    </lineage>
</organism>
<dbReference type="EMBL" id="MLAK01001402">
    <property type="protein sequence ID" value="OHS93450.1"/>
    <property type="molecule type" value="Genomic_DNA"/>
</dbReference>
<proteinExistence type="predicted"/>
<dbReference type="RefSeq" id="XP_068346587.1">
    <property type="nucleotide sequence ID" value="XM_068513117.1"/>
</dbReference>
<dbReference type="AlphaFoldDB" id="A0A1J4J252"/>
<dbReference type="GO" id="GO:0007165">
    <property type="term" value="P:signal transduction"/>
    <property type="evidence" value="ECO:0007669"/>
    <property type="project" value="InterPro"/>
</dbReference>
<dbReference type="FunFam" id="1.25.10.10:FF:000331">
    <property type="entry name" value="Phosphoprotein phosphatase, putative"/>
    <property type="match status" value="1"/>
</dbReference>
<feature type="region of interest" description="Disordered" evidence="1">
    <location>
        <begin position="1"/>
        <end position="33"/>
    </location>
</feature>
<evidence type="ECO:0000313" key="3">
    <source>
        <dbReference type="Proteomes" id="UP000179807"/>
    </source>
</evidence>
<comment type="caution">
    <text evidence="2">The sequence shown here is derived from an EMBL/GenBank/DDBJ whole genome shotgun (WGS) entry which is preliminary data.</text>
</comment>
<dbReference type="Proteomes" id="UP000179807">
    <property type="component" value="Unassembled WGS sequence"/>
</dbReference>